<dbReference type="GO" id="GO:0005524">
    <property type="term" value="F:ATP binding"/>
    <property type="evidence" value="ECO:0007669"/>
    <property type="project" value="UniProtKB-KW"/>
</dbReference>
<gene>
    <name evidence="3" type="ORF">KCV87_29350</name>
</gene>
<organism evidence="3 4">
    <name type="scientific">Actinosynnema pretiosum subsp. pretiosum</name>
    <dbReference type="NCBI Taxonomy" id="103721"/>
    <lineage>
        <taxon>Bacteria</taxon>
        <taxon>Bacillati</taxon>
        <taxon>Actinomycetota</taxon>
        <taxon>Actinomycetes</taxon>
        <taxon>Pseudonocardiales</taxon>
        <taxon>Pseudonocardiaceae</taxon>
        <taxon>Actinosynnema</taxon>
    </lineage>
</organism>
<name>A0AA45L4N6_9PSEU</name>
<dbReference type="GO" id="GO:0004016">
    <property type="term" value="F:adenylate cyclase activity"/>
    <property type="evidence" value="ECO:0007669"/>
    <property type="project" value="TreeGrafter"/>
</dbReference>
<protein>
    <submittedName>
        <fullName evidence="3">Uncharacterized protein</fullName>
    </submittedName>
</protein>
<dbReference type="PANTHER" id="PTHR16305:SF35">
    <property type="entry name" value="TRANSCRIPTIONAL ACTIVATOR DOMAIN"/>
    <property type="match status" value="1"/>
</dbReference>
<keyword evidence="1" id="KW-0547">Nucleotide-binding</keyword>
<dbReference type="Proteomes" id="UP000677152">
    <property type="component" value="Chromosome"/>
</dbReference>
<proteinExistence type="predicted"/>
<dbReference type="Gene3D" id="1.25.40.10">
    <property type="entry name" value="Tetratricopeptide repeat domain"/>
    <property type="match status" value="1"/>
</dbReference>
<evidence type="ECO:0000313" key="4">
    <source>
        <dbReference type="Proteomes" id="UP000677152"/>
    </source>
</evidence>
<reference evidence="3" key="1">
    <citation type="submission" date="2021-04" db="EMBL/GenBank/DDBJ databases">
        <title>Genomic sequence of Actinosynnema pretiosum subsp. pretiosum ATCC 31280 (C-14919).</title>
        <authorList>
            <person name="Bai L."/>
            <person name="Wang X."/>
            <person name="Xiao Y."/>
        </authorList>
    </citation>
    <scope>NUCLEOTIDE SEQUENCE</scope>
    <source>
        <strain evidence="3">ATCC 31280</strain>
    </source>
</reference>
<evidence type="ECO:0000256" key="2">
    <source>
        <dbReference type="ARBA" id="ARBA00022840"/>
    </source>
</evidence>
<dbReference type="EMBL" id="CP073249">
    <property type="protein sequence ID" value="QUF03474.1"/>
    <property type="molecule type" value="Genomic_DNA"/>
</dbReference>
<keyword evidence="2" id="KW-0067">ATP-binding</keyword>
<dbReference type="AlphaFoldDB" id="A0AA45L4N6"/>
<dbReference type="GO" id="GO:0005737">
    <property type="term" value="C:cytoplasm"/>
    <property type="evidence" value="ECO:0007669"/>
    <property type="project" value="TreeGrafter"/>
</dbReference>
<dbReference type="InterPro" id="IPR011990">
    <property type="entry name" value="TPR-like_helical_dom_sf"/>
</dbReference>
<dbReference type="PANTHER" id="PTHR16305">
    <property type="entry name" value="TESTICULAR SOLUBLE ADENYLYL CYCLASE"/>
    <property type="match status" value="1"/>
</dbReference>
<accession>A0AA45L4N6</accession>
<evidence type="ECO:0000313" key="3">
    <source>
        <dbReference type="EMBL" id="QUF03474.1"/>
    </source>
</evidence>
<sequence length="727" mass="75634">MSKLCGRDREWASVLRFLSAPGGILVLDGPPWFGKARVLEAAVGAARDRGYTPLLARAPGEVDPAALRRAPRPLLALNDAHADPPALLHLLPVLREPNVTGLLAMTSSLAGDEVRRGLAGADVLPLGPVDPAAVERALRELLELPPHPDFTALAATAGGNPRMLAELVAGLREEDRVEVHDGTARPVEGPLPRRVRGLIGSRVDALPPDAARLLRGASALGAGFRPHDAAAVAGTGATPEAVRALIASGIVLERGERLEFCSELVRRAVAEAVPAPAPCPPPAAPHSDTDRALLHRVRALSEDGRLAEATGLATSGLTGAAPDVTALLHVELAGIRFAEGDAVGADLQAAKACSTRGAEPGTRALAEALRLLANYFTEGPLAGALALSVLSARGQQTGDPDVVMAASVRSCLEWSAGNLAESLYWGREATRWEPGGPTTWWQSYCNGAFALKLSALGEFAQAERLVRPDDPAQPWETPPGARALRLFARARVQLQSGRLVQAQVTGTASLALARGGGIELLIPLLGAVLSTAALLRGDLAAATEHGRRCLEGPFARRLAELIGQPDWVLLRLAEAQDGPARAAELARGCAARPGALRRVLMEESTAAPWLVRVALAVGDAGLADLVVDAAADLAAANPGTGVPAASAAHARALRDHDPAALRTATTAHRHPLTRALACEDLAELLAGRGDVAGAAEQAERALRGYERMGAEREAARLRARTTGAQPV</sequence>
<evidence type="ECO:0000256" key="1">
    <source>
        <dbReference type="ARBA" id="ARBA00022741"/>
    </source>
</evidence>